<feature type="transmembrane region" description="Helical" evidence="2">
    <location>
        <begin position="66"/>
        <end position="91"/>
    </location>
</feature>
<gene>
    <name evidence="3" type="ORF">NPRO_23850</name>
</gene>
<keyword evidence="2" id="KW-0472">Membrane</keyword>
<dbReference type="KEGG" id="npy:NPRO_23850"/>
<feature type="coiled-coil region" evidence="1">
    <location>
        <begin position="16"/>
        <end position="43"/>
    </location>
</feature>
<evidence type="ECO:0000313" key="3">
    <source>
        <dbReference type="EMBL" id="BBO24790.1"/>
    </source>
</evidence>
<reference evidence="3" key="1">
    <citation type="journal article" name="DNA Res.">
        <title>The physiological potential of anammox bacteria as revealed by their core genome structure.</title>
        <authorList>
            <person name="Okubo T."/>
            <person name="Toyoda A."/>
            <person name="Fukuhara K."/>
            <person name="Uchiyama I."/>
            <person name="Harigaya Y."/>
            <person name="Kuroiwa M."/>
            <person name="Suzuki T."/>
            <person name="Murakami Y."/>
            <person name="Suwa Y."/>
            <person name="Takami H."/>
        </authorList>
    </citation>
    <scope>NUCLEOTIDE SEQUENCE</scope>
    <source>
        <strain evidence="3">317325-2</strain>
    </source>
</reference>
<keyword evidence="2" id="KW-1133">Transmembrane helix</keyword>
<name>A0A809RBF8_9BACT</name>
<protein>
    <recommendedName>
        <fullName evidence="5">AtpZ/AtpI family protein</fullName>
    </recommendedName>
</protein>
<keyword evidence="2" id="KW-0812">Transmembrane</keyword>
<evidence type="ECO:0000256" key="2">
    <source>
        <dbReference type="SAM" id="Phobius"/>
    </source>
</evidence>
<dbReference type="AlphaFoldDB" id="A0A809RBF8"/>
<keyword evidence="1" id="KW-0175">Coiled coil</keyword>
<organism evidence="3 4">
    <name type="scientific">Candidatus Nitrosymbiomonas proteolyticus</name>
    <dbReference type="NCBI Taxonomy" id="2608984"/>
    <lineage>
        <taxon>Bacteria</taxon>
        <taxon>Bacillati</taxon>
        <taxon>Armatimonadota</taxon>
        <taxon>Armatimonadota incertae sedis</taxon>
        <taxon>Candidatus Nitrosymbiomonas</taxon>
    </lineage>
</organism>
<evidence type="ECO:0000313" key="4">
    <source>
        <dbReference type="Proteomes" id="UP000662873"/>
    </source>
</evidence>
<accession>A0A809RBF8</accession>
<feature type="transmembrane region" description="Helical" evidence="2">
    <location>
        <begin position="103"/>
        <end position="125"/>
    </location>
</feature>
<evidence type="ECO:0008006" key="5">
    <source>
        <dbReference type="Google" id="ProtNLM"/>
    </source>
</evidence>
<proteinExistence type="predicted"/>
<evidence type="ECO:0000256" key="1">
    <source>
        <dbReference type="SAM" id="Coils"/>
    </source>
</evidence>
<dbReference type="Proteomes" id="UP000662873">
    <property type="component" value="Chromosome"/>
</dbReference>
<dbReference type="EMBL" id="AP021858">
    <property type="protein sequence ID" value="BBO24790.1"/>
    <property type="molecule type" value="Genomic_DNA"/>
</dbReference>
<sequence length="132" mass="14302">MADDENGPPQEDTDPLAEVEKKLKAELEELQRIDERIAESRKRSALPDVPEWDYQRKRAPKKTENIEYLGLGVGLSVAYTLVGCIGVGWGVGKLIDLNTGSTLGQAIGTMIGAIVGLGGALFTLIRAQNKPR</sequence>